<gene>
    <name evidence="3" type="ORF">E2605_15055</name>
</gene>
<dbReference type="InterPro" id="IPR036938">
    <property type="entry name" value="PAP2/HPO_sf"/>
</dbReference>
<feature type="transmembrane region" description="Helical" evidence="1">
    <location>
        <begin position="203"/>
        <end position="228"/>
    </location>
</feature>
<dbReference type="RefSeq" id="WP_026625672.1">
    <property type="nucleotide sequence ID" value="NZ_AP028867.1"/>
</dbReference>
<feature type="transmembrane region" description="Helical" evidence="1">
    <location>
        <begin position="27"/>
        <end position="50"/>
    </location>
</feature>
<feature type="transmembrane region" description="Helical" evidence="1">
    <location>
        <begin position="137"/>
        <end position="155"/>
    </location>
</feature>
<dbReference type="PANTHER" id="PTHR14969">
    <property type="entry name" value="SPHINGOSINE-1-PHOSPHATE PHOSPHOHYDROLASE"/>
    <property type="match status" value="1"/>
</dbReference>
<keyword evidence="1" id="KW-0472">Membrane</keyword>
<comment type="caution">
    <text evidence="3">The sequence shown here is derived from an EMBL/GenBank/DDBJ whole genome shotgun (WGS) entry which is preliminary data.</text>
</comment>
<dbReference type="Pfam" id="PF01569">
    <property type="entry name" value="PAP2"/>
    <property type="match status" value="1"/>
</dbReference>
<evidence type="ECO:0000259" key="2">
    <source>
        <dbReference type="SMART" id="SM00014"/>
    </source>
</evidence>
<keyword evidence="1" id="KW-0812">Transmembrane</keyword>
<dbReference type="EMBL" id="SOML01000010">
    <property type="protein sequence ID" value="TFD94682.1"/>
    <property type="molecule type" value="Genomic_DNA"/>
</dbReference>
<keyword evidence="4" id="KW-1185">Reference proteome</keyword>
<protein>
    <submittedName>
        <fullName evidence="3">Phosphatase PAP2 family protein</fullName>
    </submittedName>
</protein>
<dbReference type="Proteomes" id="UP000297861">
    <property type="component" value="Unassembled WGS sequence"/>
</dbReference>
<organism evidence="3 4">
    <name type="scientific">Dysgonomonas capnocytophagoides</name>
    <dbReference type="NCBI Taxonomy" id="45254"/>
    <lineage>
        <taxon>Bacteria</taxon>
        <taxon>Pseudomonadati</taxon>
        <taxon>Bacteroidota</taxon>
        <taxon>Bacteroidia</taxon>
        <taxon>Bacteroidales</taxon>
        <taxon>Dysgonomonadaceae</taxon>
        <taxon>Dysgonomonas</taxon>
    </lineage>
</organism>
<accession>A0A4Y8L1S2</accession>
<evidence type="ECO:0000313" key="3">
    <source>
        <dbReference type="EMBL" id="TFD94682.1"/>
    </source>
</evidence>
<sequence length="234" mass="27104">MLDRILPYETDLFFLINGAHTYFTDCVMWLFSGSVIWIPIAAFLIFRLVYKKKWTEWLPLLIAIILLFICCDQFSSGFVKPTFARLRPTHYPVIMDHVRTLYGYTGGQYGFMSGHATNAFGFAMLTSLVFKNKVYTIFIFIWAAIMAYSRIYLGVHFISDVFAGAVFGSLIGYSVFRLYVLTTKKIFKTKEASPSVIYSGNQVTFMSIVFISYIFLFCFFSEWLIVFLSHVKVW</sequence>
<feature type="transmembrane region" description="Helical" evidence="1">
    <location>
        <begin position="161"/>
        <end position="182"/>
    </location>
</feature>
<keyword evidence="1" id="KW-1133">Transmembrane helix</keyword>
<evidence type="ECO:0000313" key="4">
    <source>
        <dbReference type="Proteomes" id="UP000297861"/>
    </source>
</evidence>
<dbReference type="InterPro" id="IPR000326">
    <property type="entry name" value="PAP2/HPO"/>
</dbReference>
<dbReference type="SMART" id="SM00014">
    <property type="entry name" value="acidPPc"/>
    <property type="match status" value="1"/>
</dbReference>
<reference evidence="3 4" key="1">
    <citation type="submission" date="2019-03" db="EMBL/GenBank/DDBJ databases">
        <title>San Antonio Military Medical Center submission to MRSN (WRAIR), pending publication.</title>
        <authorList>
            <person name="Blyth D.M."/>
            <person name="Mccarthy S.L."/>
            <person name="Schall S.E."/>
            <person name="Stam J.A."/>
            <person name="Ong A.C."/>
            <person name="Mcgann P.T."/>
        </authorList>
    </citation>
    <scope>NUCLEOTIDE SEQUENCE [LARGE SCALE GENOMIC DNA]</scope>
    <source>
        <strain evidence="3 4">MRSN571793</strain>
    </source>
</reference>
<dbReference type="PANTHER" id="PTHR14969:SF13">
    <property type="entry name" value="AT30094P"/>
    <property type="match status" value="1"/>
</dbReference>
<dbReference type="OrthoDB" id="9789113at2"/>
<feature type="transmembrane region" description="Helical" evidence="1">
    <location>
        <begin position="109"/>
        <end position="130"/>
    </location>
</feature>
<dbReference type="Gene3D" id="1.20.144.10">
    <property type="entry name" value="Phosphatidic acid phosphatase type 2/haloperoxidase"/>
    <property type="match status" value="1"/>
</dbReference>
<proteinExistence type="predicted"/>
<feature type="domain" description="Phosphatidic acid phosphatase type 2/haloperoxidase" evidence="2">
    <location>
        <begin position="60"/>
        <end position="176"/>
    </location>
</feature>
<feature type="transmembrane region" description="Helical" evidence="1">
    <location>
        <begin position="57"/>
        <end position="79"/>
    </location>
</feature>
<evidence type="ECO:0000256" key="1">
    <source>
        <dbReference type="SAM" id="Phobius"/>
    </source>
</evidence>
<name>A0A4Y8L1S2_9BACT</name>
<dbReference type="SUPFAM" id="SSF48317">
    <property type="entry name" value="Acid phosphatase/Vanadium-dependent haloperoxidase"/>
    <property type="match status" value="1"/>
</dbReference>
<dbReference type="AlphaFoldDB" id="A0A4Y8L1S2"/>
<dbReference type="STRING" id="1121485.GCA_000426485_01675"/>